<dbReference type="GO" id="GO:0015813">
    <property type="term" value="P:L-glutamate transmembrane transport"/>
    <property type="evidence" value="ECO:0007669"/>
    <property type="project" value="InterPro"/>
</dbReference>
<dbReference type="EMBL" id="WNCL01000047">
    <property type="protein sequence ID" value="MTU44126.1"/>
    <property type="molecule type" value="Genomic_DNA"/>
</dbReference>
<dbReference type="GO" id="GO:0015501">
    <property type="term" value="F:glutamate:sodium symporter activity"/>
    <property type="evidence" value="ECO:0007669"/>
    <property type="project" value="InterPro"/>
</dbReference>
<dbReference type="PANTHER" id="PTHR36178:SF1">
    <property type="entry name" value="SODIUM_GLUTAMATE SYMPORTER"/>
    <property type="match status" value="1"/>
</dbReference>
<dbReference type="Pfam" id="PF03616">
    <property type="entry name" value="Glt_symporter"/>
    <property type="match status" value="1"/>
</dbReference>
<reference evidence="1 2" key="1">
    <citation type="journal article" date="2019" name="Nat. Med.">
        <title>A library of human gut bacterial isolates paired with longitudinal multiomics data enables mechanistic microbiome research.</title>
        <authorList>
            <person name="Poyet M."/>
            <person name="Groussin M."/>
            <person name="Gibbons S.M."/>
            <person name="Avila-Pacheco J."/>
            <person name="Jiang X."/>
            <person name="Kearney S.M."/>
            <person name="Perrotta A.R."/>
            <person name="Berdy B."/>
            <person name="Zhao S."/>
            <person name="Lieberman T.D."/>
            <person name="Swanson P.K."/>
            <person name="Smith M."/>
            <person name="Roesemann S."/>
            <person name="Alexander J.E."/>
            <person name="Rich S.A."/>
            <person name="Livny J."/>
            <person name="Vlamakis H."/>
            <person name="Clish C."/>
            <person name="Bullock K."/>
            <person name="Deik A."/>
            <person name="Scott J."/>
            <person name="Pierce K.A."/>
            <person name="Xavier R.J."/>
            <person name="Alm E.J."/>
        </authorList>
    </citation>
    <scope>NUCLEOTIDE SEQUENCE [LARGE SCALE GENOMIC DNA]</scope>
    <source>
        <strain evidence="1 2">BIOML-A2</strain>
    </source>
</reference>
<name>A0A6I3S9B3_9BURK</name>
<protein>
    <submittedName>
        <fullName evidence="1">Sodium:glutamate symporter</fullName>
    </submittedName>
</protein>
<gene>
    <name evidence="1" type="ORF">GMD42_11055</name>
</gene>
<evidence type="ECO:0000313" key="1">
    <source>
        <dbReference type="EMBL" id="MTU44126.1"/>
    </source>
</evidence>
<proteinExistence type="predicted"/>
<accession>A0A6I3S9B3</accession>
<sequence>MVRFYDFSGEYTIRIRGDYSFSFRNEHGTFSNTGGPMDFSQVDGILHIHLDNFFILGIACLCYFLGRWIKSEIKLLQDLSIPVPFIGGLPAAIIFACLKISKTAVIVLNPDLNALIFQFFLTMMALMGSWKLIKTGFVISIMFWSLAMVLGVLQALIGLTAAQALGLHQHLGLLMGTLSMMGGTETLTNFIPAVEHLDKFSGAAQAAMGVATLGMVCSMMVSAPMGEYLIKKYSLKNPSRSEFDNARLIRSIERSNKPFYQTHTVECIKIIAICFVCMAFSHLIKQKFLADVLIPDYTVCMVCALIARNFADTTGWFSVDGLALRTLTKIFLILFILVSTCALQLDLIFDLSAPIIAVFFLELIVNFLFARFIYFNLLGKDFRGMLIAVGGLAFSMGMAANGLSNMQSLCEKYGPNTDGFLVVCVVGLILLAISNTLLIKFLLTIF</sequence>
<organism evidence="1 2">
    <name type="scientific">Parasutterella excrementihominis</name>
    <dbReference type="NCBI Taxonomy" id="487175"/>
    <lineage>
        <taxon>Bacteria</taxon>
        <taxon>Pseudomonadati</taxon>
        <taxon>Pseudomonadota</taxon>
        <taxon>Betaproteobacteria</taxon>
        <taxon>Burkholderiales</taxon>
        <taxon>Sutterellaceae</taxon>
        <taxon>Parasutterella</taxon>
    </lineage>
</organism>
<comment type="caution">
    <text evidence="1">The sequence shown here is derived from an EMBL/GenBank/DDBJ whole genome shotgun (WGS) entry which is preliminary data.</text>
</comment>
<dbReference type="GO" id="GO:0016020">
    <property type="term" value="C:membrane"/>
    <property type="evidence" value="ECO:0007669"/>
    <property type="project" value="InterPro"/>
</dbReference>
<dbReference type="InterPro" id="IPR004445">
    <property type="entry name" value="GltS"/>
</dbReference>
<evidence type="ECO:0000313" key="2">
    <source>
        <dbReference type="Proteomes" id="UP000462362"/>
    </source>
</evidence>
<dbReference type="AlphaFoldDB" id="A0A6I3S9B3"/>
<dbReference type="Proteomes" id="UP000462362">
    <property type="component" value="Unassembled WGS sequence"/>
</dbReference>
<dbReference type="PANTHER" id="PTHR36178">
    <property type="entry name" value="SLR0625 PROTEIN"/>
    <property type="match status" value="1"/>
</dbReference>